<keyword evidence="1" id="KW-0472">Membrane</keyword>
<feature type="transmembrane region" description="Helical" evidence="1">
    <location>
        <begin position="103"/>
        <end position="127"/>
    </location>
</feature>
<evidence type="ECO:0000313" key="2">
    <source>
        <dbReference type="EMBL" id="ALB28612.1"/>
    </source>
</evidence>
<dbReference type="EMBL" id="CP012559">
    <property type="protein sequence ID" value="ALB28612.1"/>
    <property type="molecule type" value="Genomic_DNA"/>
</dbReference>
<dbReference type="AlphaFoldDB" id="A0A0K2LBD2"/>
<evidence type="ECO:0000256" key="1">
    <source>
        <dbReference type="SAM" id="Phobius"/>
    </source>
</evidence>
<dbReference type="OrthoDB" id="2329335at2"/>
<reference evidence="2 3" key="1">
    <citation type="submission" date="2015-08" db="EMBL/GenBank/DDBJ databases">
        <title>Genomic sequence of Lactobacillus heilongjiangensis DSM 28069, isolated from Chinese traditional pickle.</title>
        <authorList>
            <person name="Jiang X."/>
            <person name="Zheng B."/>
            <person name="Cheng H."/>
        </authorList>
    </citation>
    <scope>NUCLEOTIDE SEQUENCE [LARGE SCALE GENOMIC DNA]</scope>
    <source>
        <strain evidence="2 3">DSM 28069</strain>
    </source>
</reference>
<dbReference type="Proteomes" id="UP000061546">
    <property type="component" value="Chromosome"/>
</dbReference>
<feature type="transmembrane region" description="Helical" evidence="1">
    <location>
        <begin position="139"/>
        <end position="159"/>
    </location>
</feature>
<protein>
    <recommendedName>
        <fullName evidence="4">DUF1700 domain-containing protein</fullName>
    </recommendedName>
</protein>
<name>A0A0K2LBD2_9LACO</name>
<proteinExistence type="predicted"/>
<accession>A0A0K2LBD2</accession>
<evidence type="ECO:0000313" key="3">
    <source>
        <dbReference type="Proteomes" id="UP000061546"/>
    </source>
</evidence>
<sequence>MDKQNFLKTLKKQLQKFGVKNADDYLDYYSEYLDDLIENGATEVEAVEKVGGVKKVLVEIISDNDVEIPQTSDRLKSALLIGSLPVWGPLLLAAYLVPVLLLFAVLLIAVSFLIAGGWTLVGSFVVMVKVGLLYGGFQLGICLLFLGGSLLVEQLFVYLTQKLFNFNKYLFRKFNVRGIKNGLVKN</sequence>
<keyword evidence="1" id="KW-1133">Transmembrane helix</keyword>
<feature type="transmembrane region" description="Helical" evidence="1">
    <location>
        <begin position="78"/>
        <end position="97"/>
    </location>
</feature>
<keyword evidence="1" id="KW-0812">Transmembrane</keyword>
<dbReference type="STRING" id="1074467.JP39_04145"/>
<dbReference type="RefSeq" id="WP_041500758.1">
    <property type="nucleotide sequence ID" value="NZ_BJDV01000012.1"/>
</dbReference>
<evidence type="ECO:0008006" key="4">
    <source>
        <dbReference type="Google" id="ProtNLM"/>
    </source>
</evidence>
<dbReference type="KEGG" id="lhi:JP39_04145"/>
<organism evidence="2 3">
    <name type="scientific">Companilactobacillus heilongjiangensis</name>
    <dbReference type="NCBI Taxonomy" id="1074467"/>
    <lineage>
        <taxon>Bacteria</taxon>
        <taxon>Bacillati</taxon>
        <taxon>Bacillota</taxon>
        <taxon>Bacilli</taxon>
        <taxon>Lactobacillales</taxon>
        <taxon>Lactobacillaceae</taxon>
        <taxon>Companilactobacillus</taxon>
    </lineage>
</organism>
<keyword evidence="3" id="KW-1185">Reference proteome</keyword>
<gene>
    <name evidence="2" type="ORF">JP39_04145</name>
</gene>